<dbReference type="Proteomes" id="UP000094444">
    <property type="component" value="Unassembled WGS sequence"/>
</dbReference>
<proteinExistence type="predicted"/>
<evidence type="ECO:0000256" key="1">
    <source>
        <dbReference type="SAM" id="MobiDB-lite"/>
    </source>
</evidence>
<dbReference type="AlphaFoldDB" id="A0A2P5HUP2"/>
<gene>
    <name evidence="2" type="ORF">DHEL01_v207637</name>
</gene>
<keyword evidence="3" id="KW-1185">Reference proteome</keyword>
<evidence type="ECO:0000313" key="3">
    <source>
        <dbReference type="Proteomes" id="UP000094444"/>
    </source>
</evidence>
<dbReference type="InParanoid" id="A0A2P5HUP2"/>
<accession>A0A2P5HUP2</accession>
<comment type="caution">
    <text evidence="2">The sequence shown here is derived from an EMBL/GenBank/DDBJ whole genome shotgun (WGS) entry which is preliminary data.</text>
</comment>
<name>A0A2P5HUP2_DIAHE</name>
<organism evidence="2 3">
    <name type="scientific">Diaporthe helianthi</name>
    <dbReference type="NCBI Taxonomy" id="158607"/>
    <lineage>
        <taxon>Eukaryota</taxon>
        <taxon>Fungi</taxon>
        <taxon>Dikarya</taxon>
        <taxon>Ascomycota</taxon>
        <taxon>Pezizomycotina</taxon>
        <taxon>Sordariomycetes</taxon>
        <taxon>Sordariomycetidae</taxon>
        <taxon>Diaporthales</taxon>
        <taxon>Diaporthaceae</taxon>
        <taxon>Diaporthe</taxon>
    </lineage>
</organism>
<feature type="region of interest" description="Disordered" evidence="1">
    <location>
        <begin position="62"/>
        <end position="81"/>
    </location>
</feature>
<dbReference type="EMBL" id="MAVT02000703">
    <property type="protein sequence ID" value="POS73970.1"/>
    <property type="molecule type" value="Genomic_DNA"/>
</dbReference>
<sequence length="103" mass="10932">MIWLFLHHDGTHNALWTWTTTMGMVSPPGLAADHHQDPERLMGSNEKPAACLVSVSWCPGPASGPAPTSTQQQAGEATGRNRVLGLVMDTCKLQTGHLGASTT</sequence>
<feature type="compositionally biased region" description="Polar residues" evidence="1">
    <location>
        <begin position="66"/>
        <end position="75"/>
    </location>
</feature>
<reference evidence="2" key="1">
    <citation type="submission" date="2017-09" db="EMBL/GenBank/DDBJ databases">
        <title>Polyketide synthases of a Diaporthe helianthi virulent isolate.</title>
        <authorList>
            <person name="Baroncelli R."/>
        </authorList>
    </citation>
    <scope>NUCLEOTIDE SEQUENCE [LARGE SCALE GENOMIC DNA]</scope>
    <source>
        <strain evidence="2">7/96</strain>
    </source>
</reference>
<evidence type="ECO:0000313" key="2">
    <source>
        <dbReference type="EMBL" id="POS73970.1"/>
    </source>
</evidence>
<protein>
    <submittedName>
        <fullName evidence="2">Uncharacterized protein</fullName>
    </submittedName>
</protein>